<gene>
    <name evidence="1" type="ORF">IAB69_02075</name>
</gene>
<dbReference type="SMART" id="SM00028">
    <property type="entry name" value="TPR"/>
    <property type="match status" value="3"/>
</dbReference>
<name>A0A9D1SJ08_9FIRM</name>
<dbReference type="Proteomes" id="UP000824110">
    <property type="component" value="Unassembled WGS sequence"/>
</dbReference>
<reference evidence="1" key="1">
    <citation type="submission" date="2020-10" db="EMBL/GenBank/DDBJ databases">
        <authorList>
            <person name="Gilroy R."/>
        </authorList>
    </citation>
    <scope>NUCLEOTIDE SEQUENCE</scope>
    <source>
        <strain evidence="1">CHK195-12923</strain>
    </source>
</reference>
<evidence type="ECO:0008006" key="3">
    <source>
        <dbReference type="Google" id="ProtNLM"/>
    </source>
</evidence>
<dbReference type="InterPro" id="IPR011990">
    <property type="entry name" value="TPR-like_helical_dom_sf"/>
</dbReference>
<dbReference type="Gene3D" id="1.25.40.10">
    <property type="entry name" value="Tetratricopeptide repeat domain"/>
    <property type="match status" value="3"/>
</dbReference>
<accession>A0A9D1SJ08</accession>
<evidence type="ECO:0000313" key="2">
    <source>
        <dbReference type="Proteomes" id="UP000824110"/>
    </source>
</evidence>
<sequence length="561" mass="64190">MSVRDKKSRAEGIDLSDERLLDMAAAMLDEHNLTGALKMLNKNAEINYDDERSFMLYAETYDDMGLYERSINYWFRYLDESPEGDLEDAYEGLAVDYMNLDNEHFAAYYYNKMLMESGDLTAENRRDIIDSFLRRQENPLRFAYPPQIADYSAEMARGVQLMREQQFDKAIAEFDKVAEGNPRYLSARNYIAMCNIINDKCEEAEAECLSILKKKPDDVQALTTLAAVKTEQKKAEDGRELALKLYNLNAKEPDDIYKIATVCCENKLHDKAYELFCKLEGEFAYDTSVLYFKAISAYNCGKYDKSFAAFDKILAINPDAVVARYYYMRAKDNVREGNTEEFSYFYRLPQSMRESSLEFISAYYRLSGRAARKLAGEVNILDCVKWCFDETESSEENQLHLVAALCAVKGGYDDYVRALLLNAFLADSLKIAVVHDLCARNEDNQFGVVICNIYKSIDIYALHIGRLKRKYFIQAYSTLISRFAILEEGYSSKFCSATERLYRNMSKKGNLGRAADVKALAAAIFTVSGVRESSVPQGNVCSFFDADEGVYNDIMEAMQWE</sequence>
<reference evidence="1" key="2">
    <citation type="journal article" date="2021" name="PeerJ">
        <title>Extensive microbial diversity within the chicken gut microbiome revealed by metagenomics and culture.</title>
        <authorList>
            <person name="Gilroy R."/>
            <person name="Ravi A."/>
            <person name="Getino M."/>
            <person name="Pursley I."/>
            <person name="Horton D.L."/>
            <person name="Alikhan N.F."/>
            <person name="Baker D."/>
            <person name="Gharbi K."/>
            <person name="Hall N."/>
            <person name="Watson M."/>
            <person name="Adriaenssens E.M."/>
            <person name="Foster-Nyarko E."/>
            <person name="Jarju S."/>
            <person name="Secka A."/>
            <person name="Antonio M."/>
            <person name="Oren A."/>
            <person name="Chaudhuri R.R."/>
            <person name="La Ragione R."/>
            <person name="Hildebrand F."/>
            <person name="Pallen M.J."/>
        </authorList>
    </citation>
    <scope>NUCLEOTIDE SEQUENCE</scope>
    <source>
        <strain evidence="1">CHK195-12923</strain>
    </source>
</reference>
<protein>
    <recommendedName>
        <fullName evidence="3">Tetratricopeptide repeat protein</fullName>
    </recommendedName>
</protein>
<evidence type="ECO:0000313" key="1">
    <source>
        <dbReference type="EMBL" id="HIU61417.1"/>
    </source>
</evidence>
<dbReference type="SUPFAM" id="SSF48452">
    <property type="entry name" value="TPR-like"/>
    <property type="match status" value="2"/>
</dbReference>
<dbReference type="AlphaFoldDB" id="A0A9D1SJ08"/>
<proteinExistence type="predicted"/>
<organism evidence="1 2">
    <name type="scientific">Candidatus Coproplasma excrementigallinarum</name>
    <dbReference type="NCBI Taxonomy" id="2840747"/>
    <lineage>
        <taxon>Bacteria</taxon>
        <taxon>Bacillati</taxon>
        <taxon>Bacillota</taxon>
        <taxon>Clostridia</taxon>
        <taxon>Eubacteriales</taxon>
        <taxon>Candidatus Coproplasma</taxon>
    </lineage>
</organism>
<dbReference type="EMBL" id="DVNE01000020">
    <property type="protein sequence ID" value="HIU61417.1"/>
    <property type="molecule type" value="Genomic_DNA"/>
</dbReference>
<dbReference type="InterPro" id="IPR019734">
    <property type="entry name" value="TPR_rpt"/>
</dbReference>
<comment type="caution">
    <text evidence="1">The sequence shown here is derived from an EMBL/GenBank/DDBJ whole genome shotgun (WGS) entry which is preliminary data.</text>
</comment>